<dbReference type="InterPro" id="IPR051207">
    <property type="entry name" value="ComplexI_NDUFA9_subunit"/>
</dbReference>
<dbReference type="EMBL" id="QZEZ01000001">
    <property type="protein sequence ID" value="RJK97559.1"/>
    <property type="molecule type" value="Genomic_DNA"/>
</dbReference>
<evidence type="ECO:0000259" key="1">
    <source>
        <dbReference type="Pfam" id="PF13460"/>
    </source>
</evidence>
<organism evidence="2 3">
    <name type="scientific">Vallicoccus soli</name>
    <dbReference type="NCBI Taxonomy" id="2339232"/>
    <lineage>
        <taxon>Bacteria</taxon>
        <taxon>Bacillati</taxon>
        <taxon>Actinomycetota</taxon>
        <taxon>Actinomycetes</taxon>
        <taxon>Motilibacterales</taxon>
        <taxon>Vallicoccaceae</taxon>
        <taxon>Vallicoccus</taxon>
    </lineage>
</organism>
<dbReference type="Proteomes" id="UP000265614">
    <property type="component" value="Unassembled WGS sequence"/>
</dbReference>
<dbReference type="AlphaFoldDB" id="A0A3A3Z000"/>
<accession>A0A3A3Z000</accession>
<comment type="caution">
    <text evidence="2">The sequence shown here is derived from an EMBL/GenBank/DDBJ whole genome shotgun (WGS) entry which is preliminary data.</text>
</comment>
<dbReference type="PANTHER" id="PTHR12126:SF11">
    <property type="entry name" value="NADH DEHYDROGENASE [UBIQUINONE] 1 ALPHA SUBCOMPLEX SUBUNIT 9, MITOCHONDRIAL"/>
    <property type="match status" value="1"/>
</dbReference>
<dbReference type="Gene3D" id="3.40.50.720">
    <property type="entry name" value="NAD(P)-binding Rossmann-like Domain"/>
    <property type="match status" value="1"/>
</dbReference>
<dbReference type="RefSeq" id="WP_119948458.1">
    <property type="nucleotide sequence ID" value="NZ_QZEZ01000001.1"/>
</dbReference>
<evidence type="ECO:0000313" key="3">
    <source>
        <dbReference type="Proteomes" id="UP000265614"/>
    </source>
</evidence>
<sequence length="250" mass="25429">MRVVVAGGTGRTGAEVVARLRAAGHEAVAAARSTGVDVVTGDGLARALAGARVVVDATGTTAGQPEEPLRLFEGGARNLARAARDAGVAHHLVLSVVGADALPDSPYLRAKLAQEDVVRGAGTPWTVLRATQFHEFVGTVVEGAYDGRVVRVSAARMQPVAVDEVADLLAGLAVGAPAGLVELGGPQALPVGDLAARWLAAHGDPREVVVDPAARYAGAVLQDASLLPGPGARTGTTTFAQWLRTPVGQR</sequence>
<dbReference type="SUPFAM" id="SSF51735">
    <property type="entry name" value="NAD(P)-binding Rossmann-fold domains"/>
    <property type="match status" value="1"/>
</dbReference>
<dbReference type="GO" id="GO:0044877">
    <property type="term" value="F:protein-containing complex binding"/>
    <property type="evidence" value="ECO:0007669"/>
    <property type="project" value="TreeGrafter"/>
</dbReference>
<keyword evidence="3" id="KW-1185">Reference proteome</keyword>
<dbReference type="InterPro" id="IPR016040">
    <property type="entry name" value="NAD(P)-bd_dom"/>
</dbReference>
<reference evidence="2 3" key="1">
    <citation type="submission" date="2018-09" db="EMBL/GenBank/DDBJ databases">
        <title>YIM 75000 draft genome.</title>
        <authorList>
            <person name="Tang S."/>
            <person name="Feng Y."/>
        </authorList>
    </citation>
    <scope>NUCLEOTIDE SEQUENCE [LARGE SCALE GENOMIC DNA]</scope>
    <source>
        <strain evidence="2 3">YIM 75000</strain>
    </source>
</reference>
<gene>
    <name evidence="2" type="ORF">D5H78_00525</name>
</gene>
<evidence type="ECO:0000313" key="2">
    <source>
        <dbReference type="EMBL" id="RJK97559.1"/>
    </source>
</evidence>
<dbReference type="PANTHER" id="PTHR12126">
    <property type="entry name" value="NADH-UBIQUINONE OXIDOREDUCTASE 39 KDA SUBUNIT-RELATED"/>
    <property type="match status" value="1"/>
</dbReference>
<name>A0A3A3Z000_9ACTN</name>
<proteinExistence type="predicted"/>
<dbReference type="OrthoDB" id="9771302at2"/>
<dbReference type="Pfam" id="PF13460">
    <property type="entry name" value="NAD_binding_10"/>
    <property type="match status" value="1"/>
</dbReference>
<feature type="domain" description="NAD(P)-binding" evidence="1">
    <location>
        <begin position="7"/>
        <end position="169"/>
    </location>
</feature>
<dbReference type="InterPro" id="IPR036291">
    <property type="entry name" value="NAD(P)-bd_dom_sf"/>
</dbReference>
<protein>
    <submittedName>
        <fullName evidence="2">NmrA family transcriptional regulator</fullName>
    </submittedName>
</protein>